<evidence type="ECO:0000313" key="3">
    <source>
        <dbReference type="EMBL" id="CAD8081175.1"/>
    </source>
</evidence>
<keyword evidence="1" id="KW-1133">Transmembrane helix</keyword>
<evidence type="ECO:0000256" key="1">
    <source>
        <dbReference type="SAM" id="Phobius"/>
    </source>
</evidence>
<organism evidence="3 4">
    <name type="scientific">Paramecium sonneborni</name>
    <dbReference type="NCBI Taxonomy" id="65129"/>
    <lineage>
        <taxon>Eukaryota</taxon>
        <taxon>Sar</taxon>
        <taxon>Alveolata</taxon>
        <taxon>Ciliophora</taxon>
        <taxon>Intramacronucleata</taxon>
        <taxon>Oligohymenophorea</taxon>
        <taxon>Peniculida</taxon>
        <taxon>Parameciidae</taxon>
        <taxon>Paramecium</taxon>
    </lineage>
</organism>
<evidence type="ECO:0000313" key="4">
    <source>
        <dbReference type="Proteomes" id="UP000692954"/>
    </source>
</evidence>
<comment type="caution">
    <text evidence="3">The sequence shown here is derived from an EMBL/GenBank/DDBJ whole genome shotgun (WGS) entry which is preliminary data.</text>
</comment>
<sequence length="86" mass="10491">MQLFLDFEDQQNELIIGTLAVLSIFLILFLYFKRQVVEQKTLYEKSYIKQTAQEFEQNKQQLTQYHIQKLQEDPKFKEWKSQSKNI</sequence>
<keyword evidence="1" id="KW-0472">Membrane</keyword>
<dbReference type="OrthoDB" id="299548at2759"/>
<dbReference type="AlphaFoldDB" id="A0A8S1MW93"/>
<protein>
    <submittedName>
        <fullName evidence="3">Uncharacterized protein</fullName>
    </submittedName>
</protein>
<dbReference type="EMBL" id="CAJJDN010000041">
    <property type="protein sequence ID" value="CAD8081173.1"/>
    <property type="molecule type" value="Genomic_DNA"/>
</dbReference>
<dbReference type="EMBL" id="CAJJDN010000041">
    <property type="protein sequence ID" value="CAD8081175.1"/>
    <property type="molecule type" value="Genomic_DNA"/>
</dbReference>
<accession>A0A8S1MW93</accession>
<keyword evidence="1" id="KW-0812">Transmembrane</keyword>
<gene>
    <name evidence="2" type="ORF">PSON_ATCC_30995.1.T0410269</name>
    <name evidence="3" type="ORF">PSON_ATCC_30995.1.T0410270</name>
</gene>
<name>A0A8S1MW93_9CILI</name>
<proteinExistence type="predicted"/>
<reference evidence="3" key="1">
    <citation type="submission" date="2021-01" db="EMBL/GenBank/DDBJ databases">
        <authorList>
            <consortium name="Genoscope - CEA"/>
            <person name="William W."/>
        </authorList>
    </citation>
    <scope>NUCLEOTIDE SEQUENCE</scope>
</reference>
<dbReference type="Proteomes" id="UP000692954">
    <property type="component" value="Unassembled WGS sequence"/>
</dbReference>
<keyword evidence="4" id="KW-1185">Reference proteome</keyword>
<evidence type="ECO:0000313" key="2">
    <source>
        <dbReference type="EMBL" id="CAD8081173.1"/>
    </source>
</evidence>
<feature type="transmembrane region" description="Helical" evidence="1">
    <location>
        <begin position="14"/>
        <end position="32"/>
    </location>
</feature>